<feature type="signal peptide" evidence="1">
    <location>
        <begin position="1"/>
        <end position="30"/>
    </location>
</feature>
<proteinExistence type="predicted"/>
<dbReference type="PROSITE" id="PS51257">
    <property type="entry name" value="PROKAR_LIPOPROTEIN"/>
    <property type="match status" value="1"/>
</dbReference>
<evidence type="ECO:0000313" key="2">
    <source>
        <dbReference type="EMBL" id="MVU81596.1"/>
    </source>
</evidence>
<dbReference type="RefSeq" id="WP_157391144.1">
    <property type="nucleotide sequence ID" value="NZ_WRPP01000006.1"/>
</dbReference>
<gene>
    <name evidence="2" type="ORF">GPX89_30695</name>
</gene>
<feature type="chain" id="PRO_5039235314" evidence="1">
    <location>
        <begin position="31"/>
        <end position="181"/>
    </location>
</feature>
<comment type="caution">
    <text evidence="2">The sequence shown here is derived from an EMBL/GenBank/DDBJ whole genome shotgun (WGS) entry which is preliminary data.</text>
</comment>
<keyword evidence="1" id="KW-0732">Signal</keyword>
<dbReference type="EMBL" id="WRPP01000006">
    <property type="protein sequence ID" value="MVU81596.1"/>
    <property type="molecule type" value="Genomic_DNA"/>
</dbReference>
<dbReference type="Proteomes" id="UP000466794">
    <property type="component" value="Unassembled WGS sequence"/>
</dbReference>
<reference evidence="2 3" key="1">
    <citation type="submission" date="2019-12" db="EMBL/GenBank/DDBJ databases">
        <title>Nocardia sp. nov. ET3-3 isolated from soil.</title>
        <authorList>
            <person name="Kanchanasin P."/>
            <person name="Tanasupawat S."/>
            <person name="Yuki M."/>
            <person name="Kudo T."/>
        </authorList>
    </citation>
    <scope>NUCLEOTIDE SEQUENCE [LARGE SCALE GENOMIC DNA]</scope>
    <source>
        <strain evidence="2 3">ET3-3</strain>
    </source>
</reference>
<evidence type="ECO:0000313" key="3">
    <source>
        <dbReference type="Proteomes" id="UP000466794"/>
    </source>
</evidence>
<keyword evidence="3" id="KW-1185">Reference proteome</keyword>
<protein>
    <submittedName>
        <fullName evidence="2">DUF3558 domain-containing protein</fullName>
    </submittedName>
</protein>
<evidence type="ECO:0000256" key="1">
    <source>
        <dbReference type="SAM" id="SignalP"/>
    </source>
</evidence>
<organism evidence="2 3">
    <name type="scientific">Nocardia terrae</name>
    <dbReference type="NCBI Taxonomy" id="2675851"/>
    <lineage>
        <taxon>Bacteria</taxon>
        <taxon>Bacillati</taxon>
        <taxon>Actinomycetota</taxon>
        <taxon>Actinomycetes</taxon>
        <taxon>Mycobacteriales</taxon>
        <taxon>Nocardiaceae</taxon>
        <taxon>Nocardia</taxon>
    </lineage>
</organism>
<dbReference type="AlphaFoldDB" id="A0A7K1V4R0"/>
<name>A0A7K1V4R0_9NOCA</name>
<dbReference type="InterPro" id="IPR024520">
    <property type="entry name" value="DUF3558"/>
</dbReference>
<dbReference type="Pfam" id="PF12079">
    <property type="entry name" value="DUF3558"/>
    <property type="match status" value="1"/>
</dbReference>
<accession>A0A7K1V4R0</accession>
<sequence>MTNARTRFRGKLILLLLLLVAAVTSCSKTATGPSEPLSASLSSQPLRLDPCTAVPPDQLSAVGLEVRIPNHYNGPFSEPNLKFAGCLVRYMSNPDVEFYLQATNITSDYLQATLAKSRTFHQVKIGTHDATLATPHGSPGECMLLVSMSDYRLLLDGSFPNKSCDLATDIATKLIGVPQLQ</sequence>